<name>A0A2J6SRL7_9HELO</name>
<accession>A0A2J6SRL7</accession>
<dbReference type="Pfam" id="PF14022">
    <property type="entry name" value="DUF4238"/>
    <property type="match status" value="1"/>
</dbReference>
<proteinExistence type="predicted"/>
<evidence type="ECO:0008006" key="3">
    <source>
        <dbReference type="Google" id="ProtNLM"/>
    </source>
</evidence>
<protein>
    <recommendedName>
        <fullName evidence="3">DUF4238 domain-containing protein</fullName>
    </recommendedName>
</protein>
<keyword evidence="2" id="KW-1185">Reference proteome</keyword>
<dbReference type="EMBL" id="KZ613883">
    <property type="protein sequence ID" value="PMD53424.1"/>
    <property type="molecule type" value="Genomic_DNA"/>
</dbReference>
<dbReference type="STRING" id="1095630.A0A2J6SRL7"/>
<dbReference type="GeneID" id="36585402"/>
<dbReference type="Proteomes" id="UP000235371">
    <property type="component" value="Unassembled WGS sequence"/>
</dbReference>
<reference evidence="1 2" key="1">
    <citation type="submission" date="2016-04" db="EMBL/GenBank/DDBJ databases">
        <title>A degradative enzymes factory behind the ericoid mycorrhizal symbiosis.</title>
        <authorList>
            <consortium name="DOE Joint Genome Institute"/>
            <person name="Martino E."/>
            <person name="Morin E."/>
            <person name="Grelet G."/>
            <person name="Kuo A."/>
            <person name="Kohler A."/>
            <person name="Daghino S."/>
            <person name="Barry K."/>
            <person name="Choi C."/>
            <person name="Cichocki N."/>
            <person name="Clum A."/>
            <person name="Copeland A."/>
            <person name="Hainaut M."/>
            <person name="Haridas S."/>
            <person name="Labutti K."/>
            <person name="Lindquist E."/>
            <person name="Lipzen A."/>
            <person name="Khouja H.-R."/>
            <person name="Murat C."/>
            <person name="Ohm R."/>
            <person name="Olson A."/>
            <person name="Spatafora J."/>
            <person name="Veneault-Fourrey C."/>
            <person name="Henrissat B."/>
            <person name="Grigoriev I."/>
            <person name="Martin F."/>
            <person name="Perotto S."/>
        </authorList>
    </citation>
    <scope>NUCLEOTIDE SEQUENCE [LARGE SCALE GENOMIC DNA]</scope>
    <source>
        <strain evidence="1 2">E</strain>
    </source>
</reference>
<evidence type="ECO:0000313" key="1">
    <source>
        <dbReference type="EMBL" id="PMD53424.1"/>
    </source>
</evidence>
<evidence type="ECO:0000313" key="2">
    <source>
        <dbReference type="Proteomes" id="UP000235371"/>
    </source>
</evidence>
<dbReference type="InParanoid" id="A0A2J6SRL7"/>
<organism evidence="1 2">
    <name type="scientific">Hyaloscypha bicolor E</name>
    <dbReference type="NCBI Taxonomy" id="1095630"/>
    <lineage>
        <taxon>Eukaryota</taxon>
        <taxon>Fungi</taxon>
        <taxon>Dikarya</taxon>
        <taxon>Ascomycota</taxon>
        <taxon>Pezizomycotina</taxon>
        <taxon>Leotiomycetes</taxon>
        <taxon>Helotiales</taxon>
        <taxon>Hyaloscyphaceae</taxon>
        <taxon>Hyaloscypha</taxon>
        <taxon>Hyaloscypha bicolor</taxon>
    </lineage>
</organism>
<dbReference type="RefSeq" id="XP_024730328.1">
    <property type="nucleotide sequence ID" value="XM_024877325.1"/>
</dbReference>
<dbReference type="AlphaFoldDB" id="A0A2J6SRL7"/>
<gene>
    <name evidence="1" type="ORF">K444DRAFT_571736</name>
</gene>
<dbReference type="InterPro" id="IPR025332">
    <property type="entry name" value="DUF4238"/>
</dbReference>
<dbReference type="OrthoDB" id="5340163at2759"/>
<sequence length="736" mass="85479">MAETARAQYQHFVPQFLLRNFSHPYKPQNTDARKSKRSKRKYAKGMFPGDLVVRNLDLSADPPVICEMPVKRILGQVDMYRDTSSPSPEQQQYIEHMFSRIEGLTSAIFRKITKAFEQKDQGLWLTRDERDLIRKFLFLLKYRGTCFYQRFYHDTAEGYDSNDRELLRDYMAEKGYKRPVDVWFNNLKTIMELRMDPEGEWMQELPKRIFLGDAMWFITHCQSKYMAICTPSDPNDEFILTDNSYNVFEGPNYFAADEGTGKIEGTAYTPLHEFAPISPKLMIVLRSNVFPVAEEDADADLKLDRDIFRSRVLDSVYKREVKSLLEDLPIQKARNNYSEIINGRVKLINGEDWQNRKDHKFCFQFFPIETQHVNTINGILLDNAYVCSSVVFKTIESFTHTLEWFLTAPCTIGKIVTGEDADLRLTCLKKLAAVSQSLGSEKKPVWREEPVPVVQGLENFRLMHIERSRLFGEMIKDDLDSIPDTEYMQIYKTLGGSKESILGDMTQAALMWKLRVKIDVWSRGLDESLRQRNRELLIAAYLRLPPRRVWHFVKHIRFAFLSKKPRLGAEDESYDPSDPLVQGPEDTIAQACRIIRPEKLAHLMYKATINDSKMKQRPGLNLWADMSLDLNGFEQIMALKMFAFDGPGSIHDCGVYEIEQLAQNKRLKILRGGRSYQELGNLILEEDEKIELLTRIMVRSRFMEVLNGKLEKGLLEQLKNVFFEVVYPTPPYGVKA</sequence>